<proteinExistence type="predicted"/>
<dbReference type="Proteomes" id="UP000015347">
    <property type="component" value="Unassembled WGS sequence"/>
</dbReference>
<dbReference type="EMBL" id="APVH01000016">
    <property type="protein sequence ID" value="EPX83363.1"/>
    <property type="molecule type" value="Genomic_DNA"/>
</dbReference>
<organism evidence="1 2">
    <name type="scientific">Salipiger mucosus DSM 16094</name>
    <dbReference type="NCBI Taxonomy" id="1123237"/>
    <lineage>
        <taxon>Bacteria</taxon>
        <taxon>Pseudomonadati</taxon>
        <taxon>Pseudomonadota</taxon>
        <taxon>Alphaproteobacteria</taxon>
        <taxon>Rhodobacterales</taxon>
        <taxon>Roseobacteraceae</taxon>
        <taxon>Salipiger</taxon>
    </lineage>
</organism>
<dbReference type="Pfam" id="PF12915">
    <property type="entry name" value="DUF3833"/>
    <property type="match status" value="1"/>
</dbReference>
<reference evidence="2" key="1">
    <citation type="journal article" date="2014" name="Stand. Genomic Sci.">
        <title>Genome sequence of the exopolysaccharide-producing Salipiger mucosus type strain (DSM 16094(T)), a moderately halophilic member of the Roseobacter clade.</title>
        <authorList>
            <person name="Riedel T."/>
            <person name="Spring S."/>
            <person name="Fiebig A."/>
            <person name="Petersen J."/>
            <person name="Kyrpides N.C."/>
            <person name="Goker M."/>
            <person name="Klenk H.P."/>
        </authorList>
    </citation>
    <scope>NUCLEOTIDE SEQUENCE [LARGE SCALE GENOMIC DNA]</scope>
    <source>
        <strain evidence="2">DSM 16094</strain>
    </source>
</reference>
<dbReference type="eggNOG" id="ENOG5031DNS">
    <property type="taxonomic scope" value="Bacteria"/>
</dbReference>
<evidence type="ECO:0000313" key="1">
    <source>
        <dbReference type="EMBL" id="EPX83363.1"/>
    </source>
</evidence>
<dbReference type="HOGENOM" id="CLU_113723_1_0_5"/>
<dbReference type="STRING" id="1123237.Salmuc_01025"/>
<keyword evidence="2" id="KW-1185">Reference proteome</keyword>
<dbReference type="AlphaFoldDB" id="S9QUP9"/>
<keyword evidence="1" id="KW-0449">Lipoprotein</keyword>
<protein>
    <submittedName>
        <fullName evidence="1">Putative lipoprotein</fullName>
    </submittedName>
</protein>
<dbReference type="InterPro" id="IPR024409">
    <property type="entry name" value="DUF3833"/>
</dbReference>
<gene>
    <name evidence="1" type="ORF">Salmuc_01025</name>
</gene>
<name>S9QUP9_9RHOB</name>
<comment type="caution">
    <text evidence="1">The sequence shown here is derived from an EMBL/GenBank/DDBJ whole genome shotgun (WGS) entry which is preliminary data.</text>
</comment>
<dbReference type="OrthoDB" id="5296954at2"/>
<accession>S9QUP9</accession>
<evidence type="ECO:0000313" key="2">
    <source>
        <dbReference type="Proteomes" id="UP000015347"/>
    </source>
</evidence>
<sequence>MEPLLYFVAGALIALALVFWKSRALGFLSQRPGDYAEEPGRDFDLRRDLAGPLTCDGVIFGPSGRVVSRFTGDFDVDWTGMRAVMRETFRYDSGEVQERAWNLELSETGQIRATAEDVVGEGQGLQCGPTVNMRYRLRLPPDTGGHVLSATDWMYLTPDGTIVNRSQFRKFGIKVVELVATIRKRDAT</sequence>
<dbReference type="RefSeq" id="WP_020042837.1">
    <property type="nucleotide sequence ID" value="NZ_KE557275.1"/>
</dbReference>